<organism evidence="4 5">
    <name type="scientific">Cohnella silvisoli</name>
    <dbReference type="NCBI Taxonomy" id="2873699"/>
    <lineage>
        <taxon>Bacteria</taxon>
        <taxon>Bacillati</taxon>
        <taxon>Bacillota</taxon>
        <taxon>Bacilli</taxon>
        <taxon>Bacillales</taxon>
        <taxon>Paenibacillaceae</taxon>
        <taxon>Cohnella</taxon>
    </lineage>
</organism>
<dbReference type="InterPro" id="IPR023186">
    <property type="entry name" value="IUNH"/>
</dbReference>
<keyword evidence="2" id="KW-0326">Glycosidase</keyword>
<dbReference type="InterPro" id="IPR036452">
    <property type="entry name" value="Ribo_hydro-like"/>
</dbReference>
<reference evidence="4 5" key="1">
    <citation type="journal article" date="2023" name="Genome Announc.">
        <title>Pan-Genome Analyses of the Genus Cohnella and Proposal of the Novel Species Cohnella silvisoli sp. nov., Isolated from Forest Soil.</title>
        <authorList>
            <person name="Wang C."/>
            <person name="Mao L."/>
            <person name="Bao G."/>
            <person name="Zhu H."/>
        </authorList>
    </citation>
    <scope>NUCLEOTIDE SEQUENCE [LARGE SCALE GENOMIC DNA]</scope>
    <source>
        <strain evidence="4 5">NL03-T5-1</strain>
    </source>
</reference>
<dbReference type="CDD" id="cd02650">
    <property type="entry name" value="nuc_hydro_CaPnhB"/>
    <property type="match status" value="1"/>
</dbReference>
<dbReference type="RefSeq" id="WP_232186586.1">
    <property type="nucleotide sequence ID" value="NZ_JAIOAP010000009.1"/>
</dbReference>
<dbReference type="GO" id="GO:0016787">
    <property type="term" value="F:hydrolase activity"/>
    <property type="evidence" value="ECO:0007669"/>
    <property type="project" value="UniProtKB-KW"/>
</dbReference>
<dbReference type="Proteomes" id="UP001493487">
    <property type="component" value="Unassembled WGS sequence"/>
</dbReference>
<dbReference type="SUPFAM" id="SSF53590">
    <property type="entry name" value="Nucleoside hydrolase"/>
    <property type="match status" value="1"/>
</dbReference>
<feature type="domain" description="Inosine/uridine-preferring nucleoside hydrolase" evidence="3">
    <location>
        <begin position="8"/>
        <end position="309"/>
    </location>
</feature>
<dbReference type="InterPro" id="IPR001910">
    <property type="entry name" value="Inosine/uridine_hydrolase_dom"/>
</dbReference>
<proteinExistence type="predicted"/>
<accession>A0ABV1KVX2</accession>
<evidence type="ECO:0000259" key="3">
    <source>
        <dbReference type="Pfam" id="PF01156"/>
    </source>
</evidence>
<dbReference type="PANTHER" id="PTHR12304">
    <property type="entry name" value="INOSINE-URIDINE PREFERRING NUCLEOSIDE HYDROLASE"/>
    <property type="match status" value="1"/>
</dbReference>
<dbReference type="Gene3D" id="3.90.245.10">
    <property type="entry name" value="Ribonucleoside hydrolase-like"/>
    <property type="match status" value="1"/>
</dbReference>
<gene>
    <name evidence="4" type="ORF">QJS35_17540</name>
</gene>
<comment type="caution">
    <text evidence="4">The sequence shown here is derived from an EMBL/GenBank/DDBJ whole genome shotgun (WGS) entry which is preliminary data.</text>
</comment>
<evidence type="ECO:0000313" key="4">
    <source>
        <dbReference type="EMBL" id="MEQ4484203.1"/>
    </source>
</evidence>
<keyword evidence="1 4" id="KW-0378">Hydrolase</keyword>
<name>A0ABV1KVX2_9BACL</name>
<evidence type="ECO:0000313" key="5">
    <source>
        <dbReference type="Proteomes" id="UP001493487"/>
    </source>
</evidence>
<evidence type="ECO:0000256" key="1">
    <source>
        <dbReference type="ARBA" id="ARBA00022801"/>
    </source>
</evidence>
<dbReference type="Pfam" id="PF01156">
    <property type="entry name" value="IU_nuc_hydro"/>
    <property type="match status" value="1"/>
</dbReference>
<keyword evidence="5" id="KW-1185">Reference proteome</keyword>
<dbReference type="EMBL" id="JASKHM010000010">
    <property type="protein sequence ID" value="MEQ4484203.1"/>
    <property type="molecule type" value="Genomic_DNA"/>
</dbReference>
<dbReference type="PANTHER" id="PTHR12304:SF4">
    <property type="entry name" value="URIDINE NUCLEOSIDASE"/>
    <property type="match status" value="1"/>
</dbReference>
<protein>
    <submittedName>
        <fullName evidence="4">Nucleoside hydrolase</fullName>
    </submittedName>
</protein>
<sequence>MPNNIVRVIIDVDTGIDDALTILYALKSKEIRVEGITTVFGNIDVDQATDNTLRIIQLADPGYDVPVARGADRPYKRSLTGFADSVHGENGIGNVKLPPASQTAVAESAAEFIVRMVNENPGEIVLVATGRMTNLAFALKLDEQLPFKVKSVAIMGGTVHAPGNVTPVAEANFWGDPEAADAVMQSGLPITMVGLDVTMRTHITQQHLDLLNRFGKEENKAIIAFMQQSLAHYFGFYTDSNNYIGSAPMHDPLTLLVAVDPGLVKTQTMKVSIDCGDSISAGMVVADLRTKPSMGRDIQVCVDVDAQRAERQFLSVFM</sequence>
<evidence type="ECO:0000256" key="2">
    <source>
        <dbReference type="ARBA" id="ARBA00023295"/>
    </source>
</evidence>